<protein>
    <submittedName>
        <fullName evidence="2">Uncharacterized protein</fullName>
    </submittedName>
</protein>
<keyword evidence="3" id="KW-1185">Reference proteome</keyword>
<evidence type="ECO:0000256" key="1">
    <source>
        <dbReference type="SAM" id="MobiDB-lite"/>
    </source>
</evidence>
<comment type="caution">
    <text evidence="2">The sequence shown here is derived from an EMBL/GenBank/DDBJ whole genome shotgun (WGS) entry which is preliminary data.</text>
</comment>
<dbReference type="AlphaFoldDB" id="A0A8J8NFZ5"/>
<organism evidence="2 3">
    <name type="scientific">Halteria grandinella</name>
    <dbReference type="NCBI Taxonomy" id="5974"/>
    <lineage>
        <taxon>Eukaryota</taxon>
        <taxon>Sar</taxon>
        <taxon>Alveolata</taxon>
        <taxon>Ciliophora</taxon>
        <taxon>Intramacronucleata</taxon>
        <taxon>Spirotrichea</taxon>
        <taxon>Stichotrichia</taxon>
        <taxon>Sporadotrichida</taxon>
        <taxon>Halteriidae</taxon>
        <taxon>Halteria</taxon>
    </lineage>
</organism>
<name>A0A8J8NFZ5_HALGN</name>
<dbReference type="Proteomes" id="UP000785679">
    <property type="component" value="Unassembled WGS sequence"/>
</dbReference>
<proteinExistence type="predicted"/>
<evidence type="ECO:0000313" key="2">
    <source>
        <dbReference type="EMBL" id="TNV73645.1"/>
    </source>
</evidence>
<evidence type="ECO:0000313" key="3">
    <source>
        <dbReference type="Proteomes" id="UP000785679"/>
    </source>
</evidence>
<accession>A0A8J8NFZ5</accession>
<reference evidence="2" key="1">
    <citation type="submission" date="2019-06" db="EMBL/GenBank/DDBJ databases">
        <authorList>
            <person name="Zheng W."/>
        </authorList>
    </citation>
    <scope>NUCLEOTIDE SEQUENCE</scope>
    <source>
        <strain evidence="2">QDHG01</strain>
    </source>
</reference>
<dbReference type="EMBL" id="RRYP01018431">
    <property type="protein sequence ID" value="TNV73645.1"/>
    <property type="molecule type" value="Genomic_DNA"/>
</dbReference>
<gene>
    <name evidence="2" type="ORF">FGO68_gene14869</name>
</gene>
<feature type="region of interest" description="Disordered" evidence="1">
    <location>
        <begin position="1"/>
        <end position="69"/>
    </location>
</feature>
<sequence length="91" mass="10479">MKNVIRMQQRLVEGHQGGEDSDAEDNTNRREERRKRREDDFQQFDDEQPEGGGEGVPQSDPTQIKSTQDFKRINYKDAAGNVEGQVEDVNK</sequence>